<sequence precursor="true">MAHRRQFLATLTAGGLTAALPSFVFAQGGTESAWDRIQRTKTLRIGAIPGAAPYYHKDLNSGEWQGFMIDFAKNLADKLKVSLDVNETTWGNFVMELQSNRIDIFMGVNPSPERAKAIDITNPLFNNAFVLVARKGFEPKTWEEINQPECKIAVDIGSSHDQFISKMCPNATLIRLKSATEATMAVQSGRADAQVLAIVLALRIYSKNPNIGKIILPQPIQTTTTNIGLRKEEDKRMLEYVNNWIEEIRASGFVQKTVLANLEKFSGVTPDQLPAEISF</sequence>
<dbReference type="EMBL" id="PQSP01000001">
    <property type="protein sequence ID" value="RUS68146.1"/>
    <property type="molecule type" value="Genomic_DNA"/>
</dbReference>
<dbReference type="RefSeq" id="WP_126978065.1">
    <property type="nucleotide sequence ID" value="NZ_CAWUGC010000006.1"/>
</dbReference>
<dbReference type="Pfam" id="PF00497">
    <property type="entry name" value="SBP_bac_3"/>
    <property type="match status" value="1"/>
</dbReference>
<proteinExistence type="predicted"/>
<organism evidence="4 5">
    <name type="scientific">Saezia sanguinis</name>
    <dbReference type="NCBI Taxonomy" id="1965230"/>
    <lineage>
        <taxon>Bacteria</taxon>
        <taxon>Pseudomonadati</taxon>
        <taxon>Pseudomonadota</taxon>
        <taxon>Betaproteobacteria</taxon>
        <taxon>Burkholderiales</taxon>
        <taxon>Saeziaceae</taxon>
        <taxon>Saezia</taxon>
    </lineage>
</organism>
<keyword evidence="1 2" id="KW-0732">Signal</keyword>
<feature type="chain" id="PRO_5019235815" evidence="2">
    <location>
        <begin position="27"/>
        <end position="279"/>
    </location>
</feature>
<dbReference type="SMART" id="SM00062">
    <property type="entry name" value="PBPb"/>
    <property type="match status" value="1"/>
</dbReference>
<evidence type="ECO:0000313" key="4">
    <source>
        <dbReference type="EMBL" id="RUS68146.1"/>
    </source>
</evidence>
<evidence type="ECO:0000313" key="5">
    <source>
        <dbReference type="Proteomes" id="UP000286947"/>
    </source>
</evidence>
<gene>
    <name evidence="4" type="ORF">CUZ56_00631</name>
</gene>
<comment type="caution">
    <text evidence="4">The sequence shown here is derived from an EMBL/GenBank/DDBJ whole genome shotgun (WGS) entry which is preliminary data.</text>
</comment>
<dbReference type="Proteomes" id="UP000286947">
    <property type="component" value="Unassembled WGS sequence"/>
</dbReference>
<name>A0A433SHF7_9BURK</name>
<dbReference type="PANTHER" id="PTHR35936:SF17">
    <property type="entry name" value="ARGININE-BINDING EXTRACELLULAR PROTEIN ARTP"/>
    <property type="match status" value="1"/>
</dbReference>
<dbReference type="InterPro" id="IPR001638">
    <property type="entry name" value="Solute-binding_3/MltF_N"/>
</dbReference>
<evidence type="ECO:0000256" key="2">
    <source>
        <dbReference type="SAM" id="SignalP"/>
    </source>
</evidence>
<accession>A0A433SHF7</accession>
<dbReference type="PROSITE" id="PS51318">
    <property type="entry name" value="TAT"/>
    <property type="match status" value="1"/>
</dbReference>
<dbReference type="InterPro" id="IPR006311">
    <property type="entry name" value="TAT_signal"/>
</dbReference>
<keyword evidence="5" id="KW-1185">Reference proteome</keyword>
<dbReference type="SUPFAM" id="SSF53850">
    <property type="entry name" value="Periplasmic binding protein-like II"/>
    <property type="match status" value="1"/>
</dbReference>
<evidence type="ECO:0000256" key="1">
    <source>
        <dbReference type="ARBA" id="ARBA00022729"/>
    </source>
</evidence>
<protein>
    <submittedName>
        <fullName evidence="4">Putative amino-acid ABC transporter-binding protein</fullName>
    </submittedName>
</protein>
<evidence type="ECO:0000259" key="3">
    <source>
        <dbReference type="SMART" id="SM00062"/>
    </source>
</evidence>
<reference evidence="4 5" key="1">
    <citation type="submission" date="2018-01" db="EMBL/GenBank/DDBJ databases">
        <title>Saezia sanguinis gen. nov., sp. nov., in the order Burkholderiales isolated from human blood.</title>
        <authorList>
            <person name="Medina-Pascual M.J."/>
            <person name="Valdezate S."/>
            <person name="Monzon S."/>
            <person name="Cuesta I."/>
            <person name="Carrasco G."/>
            <person name="Villalon P."/>
            <person name="Saez-Nieto J.A."/>
        </authorList>
    </citation>
    <scope>NUCLEOTIDE SEQUENCE [LARGE SCALE GENOMIC DNA]</scope>
    <source>
        <strain evidence="4 5">CNM695-12</strain>
    </source>
</reference>
<dbReference type="Gene3D" id="3.40.190.10">
    <property type="entry name" value="Periplasmic binding protein-like II"/>
    <property type="match status" value="2"/>
</dbReference>
<feature type="signal peptide" evidence="2">
    <location>
        <begin position="1"/>
        <end position="26"/>
    </location>
</feature>
<feature type="domain" description="Solute-binding protein family 3/N-terminal" evidence="3">
    <location>
        <begin position="42"/>
        <end position="264"/>
    </location>
</feature>
<dbReference type="PANTHER" id="PTHR35936">
    <property type="entry name" value="MEMBRANE-BOUND LYTIC MUREIN TRANSGLYCOSYLASE F"/>
    <property type="match status" value="1"/>
</dbReference>
<dbReference type="OrthoDB" id="8994218at2"/>
<dbReference type="AlphaFoldDB" id="A0A433SHF7"/>